<evidence type="ECO:0000259" key="1">
    <source>
        <dbReference type="Pfam" id="PF05239"/>
    </source>
</evidence>
<protein>
    <recommendedName>
        <fullName evidence="1">PRC-barrel domain-containing protein</fullName>
    </recommendedName>
</protein>
<comment type="caution">
    <text evidence="2">The sequence shown here is derived from an EMBL/GenBank/DDBJ whole genome shotgun (WGS) entry which is preliminary data.</text>
</comment>
<dbReference type="Proteomes" id="UP000054844">
    <property type="component" value="Unassembled WGS sequence"/>
</dbReference>
<proteinExistence type="predicted"/>
<sequence>MLPATDTLRVFGRDVKSASGTVVAQIVNVLVNEAGEPRAAILDYGGFLGVGRRRIAVTWETLSFTPDGITFLLTRDQLKGFPDFVEGKPILA</sequence>
<dbReference type="InterPro" id="IPR011033">
    <property type="entry name" value="PRC_barrel-like_sf"/>
</dbReference>
<accession>A0A1S8CZA7</accession>
<dbReference type="InterPro" id="IPR027275">
    <property type="entry name" value="PRC-brl_dom"/>
</dbReference>
<feature type="non-terminal residue" evidence="2">
    <location>
        <position position="92"/>
    </location>
</feature>
<evidence type="ECO:0000313" key="3">
    <source>
        <dbReference type="Proteomes" id="UP000054844"/>
    </source>
</evidence>
<evidence type="ECO:0000313" key="2">
    <source>
        <dbReference type="EMBL" id="ONH81069.1"/>
    </source>
</evidence>
<keyword evidence="3" id="KW-1185">Reference proteome</keyword>
<organism evidence="2 3">
    <name type="scientific">Roseomonas mucosa</name>
    <dbReference type="NCBI Taxonomy" id="207340"/>
    <lineage>
        <taxon>Bacteria</taxon>
        <taxon>Pseudomonadati</taxon>
        <taxon>Pseudomonadota</taxon>
        <taxon>Alphaproteobacteria</taxon>
        <taxon>Acetobacterales</taxon>
        <taxon>Roseomonadaceae</taxon>
        <taxon>Roseomonas</taxon>
    </lineage>
</organism>
<dbReference type="AlphaFoldDB" id="A0A1S8CZA7"/>
<gene>
    <name evidence="2" type="ORF">APZ41_021925</name>
</gene>
<dbReference type="SUPFAM" id="SSF50346">
    <property type="entry name" value="PRC-barrel domain"/>
    <property type="match status" value="1"/>
</dbReference>
<dbReference type="STRING" id="207340.APZ41_021925"/>
<feature type="domain" description="PRC-barrel" evidence="1">
    <location>
        <begin position="10"/>
        <end position="68"/>
    </location>
</feature>
<dbReference type="Gene3D" id="2.30.30.240">
    <property type="entry name" value="PRC-barrel domain"/>
    <property type="match status" value="1"/>
</dbReference>
<dbReference type="Pfam" id="PF05239">
    <property type="entry name" value="PRC"/>
    <property type="match status" value="1"/>
</dbReference>
<dbReference type="EMBL" id="LLWF02000245">
    <property type="protein sequence ID" value="ONH81069.1"/>
    <property type="molecule type" value="Genomic_DNA"/>
</dbReference>
<reference evidence="2" key="1">
    <citation type="submission" date="2016-12" db="EMBL/GenBank/DDBJ databases">
        <title>Draft genome sequence of Roseomonas mucosa strain AU37, isolated from a peripheral intravenous catheter.</title>
        <authorList>
            <person name="Choudhury M.A."/>
            <person name="Sidjabat H.E."/>
            <person name="Wailan A.M."/>
            <person name="Zhang L."/>
            <person name="Marsh N.M."/>
            <person name="Rickard C.M."/>
            <person name="Davies M."/>
            <person name="Mcmillan D.J."/>
        </authorList>
    </citation>
    <scope>NUCLEOTIDE SEQUENCE [LARGE SCALE GENOMIC DNA]</scope>
    <source>
        <strain evidence="2">AU37</strain>
    </source>
</reference>
<name>A0A1S8CZA7_9PROT</name>